<sequence length="115" mass="12922">NPRGNPRQHTAPDTVVQLHQTEVQPPQTETMTSPPSETMTSPPVERLTRPPVQWMTTRSVEKINKLPVRRCSQRGVGLPLLEEEEEEEGKVVGQLGEVGMQGTSYALKRVRLEIK</sequence>
<feature type="non-terminal residue" evidence="2">
    <location>
        <position position="115"/>
    </location>
</feature>
<organism evidence="2 3">
    <name type="scientific">Striga asiatica</name>
    <name type="common">Asiatic witchweed</name>
    <name type="synonym">Buchnera asiatica</name>
    <dbReference type="NCBI Taxonomy" id="4170"/>
    <lineage>
        <taxon>Eukaryota</taxon>
        <taxon>Viridiplantae</taxon>
        <taxon>Streptophyta</taxon>
        <taxon>Embryophyta</taxon>
        <taxon>Tracheophyta</taxon>
        <taxon>Spermatophyta</taxon>
        <taxon>Magnoliopsida</taxon>
        <taxon>eudicotyledons</taxon>
        <taxon>Gunneridae</taxon>
        <taxon>Pentapetalae</taxon>
        <taxon>asterids</taxon>
        <taxon>lamiids</taxon>
        <taxon>Lamiales</taxon>
        <taxon>Orobanchaceae</taxon>
        <taxon>Buchnereae</taxon>
        <taxon>Striga</taxon>
    </lineage>
</organism>
<feature type="non-terminal residue" evidence="2">
    <location>
        <position position="1"/>
    </location>
</feature>
<dbReference type="AlphaFoldDB" id="A0A5A7PK74"/>
<accession>A0A5A7PK74</accession>
<evidence type="ECO:0000256" key="1">
    <source>
        <dbReference type="SAM" id="MobiDB-lite"/>
    </source>
</evidence>
<feature type="region of interest" description="Disordered" evidence="1">
    <location>
        <begin position="1"/>
        <end position="50"/>
    </location>
</feature>
<evidence type="ECO:0000313" key="2">
    <source>
        <dbReference type="EMBL" id="GER33263.1"/>
    </source>
</evidence>
<comment type="caution">
    <text evidence="2">The sequence shown here is derived from an EMBL/GenBank/DDBJ whole genome shotgun (WGS) entry which is preliminary data.</text>
</comment>
<reference evidence="3" key="1">
    <citation type="journal article" date="2019" name="Curr. Biol.">
        <title>Genome Sequence of Striga asiatica Provides Insight into the Evolution of Plant Parasitism.</title>
        <authorList>
            <person name="Yoshida S."/>
            <person name="Kim S."/>
            <person name="Wafula E.K."/>
            <person name="Tanskanen J."/>
            <person name="Kim Y.M."/>
            <person name="Honaas L."/>
            <person name="Yang Z."/>
            <person name="Spallek T."/>
            <person name="Conn C.E."/>
            <person name="Ichihashi Y."/>
            <person name="Cheong K."/>
            <person name="Cui S."/>
            <person name="Der J.P."/>
            <person name="Gundlach H."/>
            <person name="Jiao Y."/>
            <person name="Hori C."/>
            <person name="Ishida J.K."/>
            <person name="Kasahara H."/>
            <person name="Kiba T."/>
            <person name="Kim M.S."/>
            <person name="Koo N."/>
            <person name="Laohavisit A."/>
            <person name="Lee Y.H."/>
            <person name="Lumba S."/>
            <person name="McCourt P."/>
            <person name="Mortimer J.C."/>
            <person name="Mutuku J.M."/>
            <person name="Nomura T."/>
            <person name="Sasaki-Sekimoto Y."/>
            <person name="Seto Y."/>
            <person name="Wang Y."/>
            <person name="Wakatake T."/>
            <person name="Sakakibara H."/>
            <person name="Demura T."/>
            <person name="Yamaguchi S."/>
            <person name="Yoneyama K."/>
            <person name="Manabe R.I."/>
            <person name="Nelson D.C."/>
            <person name="Schulman A.H."/>
            <person name="Timko M.P."/>
            <person name="dePamphilis C.W."/>
            <person name="Choi D."/>
            <person name="Shirasu K."/>
        </authorList>
    </citation>
    <scope>NUCLEOTIDE SEQUENCE [LARGE SCALE GENOMIC DNA]</scope>
    <source>
        <strain evidence="3">cv. UVA1</strain>
    </source>
</reference>
<dbReference type="EMBL" id="BKCP01004727">
    <property type="protein sequence ID" value="GER33263.1"/>
    <property type="molecule type" value="Genomic_DNA"/>
</dbReference>
<proteinExistence type="predicted"/>
<dbReference type="Proteomes" id="UP000325081">
    <property type="component" value="Unassembled WGS sequence"/>
</dbReference>
<name>A0A5A7PK74_STRAF</name>
<keyword evidence="3" id="KW-1185">Reference proteome</keyword>
<feature type="compositionally biased region" description="Low complexity" evidence="1">
    <location>
        <begin position="24"/>
        <end position="43"/>
    </location>
</feature>
<protein>
    <submittedName>
        <fullName evidence="2">tRNA uridine 5-carboxymethylaminomethyl modification enzyme MnmG</fullName>
    </submittedName>
</protein>
<evidence type="ECO:0000313" key="3">
    <source>
        <dbReference type="Proteomes" id="UP000325081"/>
    </source>
</evidence>
<gene>
    <name evidence="2" type="ORF">STAS_09385</name>
</gene>